<dbReference type="Pfam" id="PF00656">
    <property type="entry name" value="Peptidase_C14"/>
    <property type="match status" value="1"/>
</dbReference>
<dbReference type="InterPro" id="IPR011600">
    <property type="entry name" value="Pept_C14_caspase"/>
</dbReference>
<proteinExistence type="inferred from homology"/>
<dbReference type="PANTHER" id="PTHR48104">
    <property type="entry name" value="METACASPASE-4"/>
    <property type="match status" value="1"/>
</dbReference>
<feature type="region of interest" description="Disordered" evidence="2">
    <location>
        <begin position="52"/>
        <end position="143"/>
    </location>
</feature>
<comment type="caution">
    <text evidence="4">The sequence shown here is derived from an EMBL/GenBank/DDBJ whole genome shotgun (WGS) entry which is preliminary data.</text>
</comment>
<organism evidence="4 5">
    <name type="scientific">Wallemia ichthyophaga</name>
    <dbReference type="NCBI Taxonomy" id="245174"/>
    <lineage>
        <taxon>Eukaryota</taxon>
        <taxon>Fungi</taxon>
        <taxon>Dikarya</taxon>
        <taxon>Basidiomycota</taxon>
        <taxon>Wallemiomycotina</taxon>
        <taxon>Wallemiomycetes</taxon>
        <taxon>Wallemiales</taxon>
        <taxon>Wallemiaceae</taxon>
        <taxon>Wallemia</taxon>
    </lineage>
</organism>
<comment type="similarity">
    <text evidence="1">Belongs to the peptidase C14B family.</text>
</comment>
<reference evidence="4 5" key="1">
    <citation type="submission" date="2019-03" db="EMBL/GenBank/DDBJ databases">
        <title>Sequencing 23 genomes of Wallemia ichthyophaga.</title>
        <authorList>
            <person name="Gostincar C."/>
        </authorList>
    </citation>
    <scope>NUCLEOTIDE SEQUENCE [LARGE SCALE GENOMIC DNA]</scope>
    <source>
        <strain evidence="4 5">EXF-6200</strain>
    </source>
</reference>
<evidence type="ECO:0000313" key="4">
    <source>
        <dbReference type="EMBL" id="TIB31509.1"/>
    </source>
</evidence>
<gene>
    <name evidence="4" type="ORF">E3P86_03311</name>
</gene>
<dbReference type="GO" id="GO:0005737">
    <property type="term" value="C:cytoplasm"/>
    <property type="evidence" value="ECO:0007669"/>
    <property type="project" value="TreeGrafter"/>
</dbReference>
<dbReference type="GO" id="GO:0004197">
    <property type="term" value="F:cysteine-type endopeptidase activity"/>
    <property type="evidence" value="ECO:0007669"/>
    <property type="project" value="InterPro"/>
</dbReference>
<evidence type="ECO:0000259" key="3">
    <source>
        <dbReference type="Pfam" id="PF00656"/>
    </source>
</evidence>
<evidence type="ECO:0000313" key="5">
    <source>
        <dbReference type="Proteomes" id="UP000310689"/>
    </source>
</evidence>
<evidence type="ECO:0000256" key="1">
    <source>
        <dbReference type="ARBA" id="ARBA00009005"/>
    </source>
</evidence>
<accession>A0A4T0FGI0</accession>
<feature type="compositionally biased region" description="Low complexity" evidence="2">
    <location>
        <begin position="65"/>
        <end position="115"/>
    </location>
</feature>
<dbReference type="Gene3D" id="3.40.50.12660">
    <property type="match status" value="2"/>
</dbReference>
<protein>
    <recommendedName>
        <fullName evidence="3">Peptidase C14 caspase domain-containing protein</fullName>
    </recommendedName>
</protein>
<dbReference type="PANTHER" id="PTHR48104:SF30">
    <property type="entry name" value="METACASPASE-1"/>
    <property type="match status" value="1"/>
</dbReference>
<dbReference type="AlphaFoldDB" id="A0A4T0FGI0"/>
<name>A0A4T0FGI0_WALIC</name>
<sequence length="456" mass="52135">MYNHQNGFENQLLYRDYYRFPTPGNSIAPPPHPQDYGLRVQPELSKSSRLFQTSLHPPEPDTPIPQLQQSQQLLQPQSQQLLQPQPQPQYIKSQPQYQQQNVPPQRQPPQYQSQVRFEEPANHVNNQRPQRPRRKRPTNETRSFGRGVKVNYQYSECTGRKKALCIFKGINYVGTENELGGCQNDADKIRRFLIKRCGYKPQNIMLLKDSSEMGQNMQPTKRNLFRAMDWLVQGAKLNDALFFHYSGHGGRTKDLSGDEIDGFDETIFPVDFQKVVHAGHIIDDTMHEKLVQPLPEAGCRLTALFDSCHSGTALDLPFMYDSNGEVKEPDVLKMAAGELFSHKLPNGMILPLHDIYYFSKKLLTGRSEDKKRKKTKFSPADVIMFAASKDSETAADAGQSGAMSYAFLSILYKNRDDDLSFIDLLNTIRDHMRGTYSQRPQLSSSHELDMDLAFVC</sequence>
<feature type="domain" description="Peptidase C14 caspase" evidence="3">
    <location>
        <begin position="164"/>
        <end position="446"/>
    </location>
</feature>
<dbReference type="EMBL" id="SPOI01000227">
    <property type="protein sequence ID" value="TIB31509.1"/>
    <property type="molecule type" value="Genomic_DNA"/>
</dbReference>
<evidence type="ECO:0000256" key="2">
    <source>
        <dbReference type="SAM" id="MobiDB-lite"/>
    </source>
</evidence>
<dbReference type="GO" id="GO:0006508">
    <property type="term" value="P:proteolysis"/>
    <property type="evidence" value="ECO:0007669"/>
    <property type="project" value="InterPro"/>
</dbReference>
<dbReference type="Proteomes" id="UP000310689">
    <property type="component" value="Unassembled WGS sequence"/>
</dbReference>
<dbReference type="InterPro" id="IPR050452">
    <property type="entry name" value="Metacaspase"/>
</dbReference>